<keyword evidence="12" id="KW-1185">Reference proteome</keyword>
<organism evidence="11 12">
    <name type="scientific">Diploptera punctata</name>
    <name type="common">Pacific beetle cockroach</name>
    <dbReference type="NCBI Taxonomy" id="6984"/>
    <lineage>
        <taxon>Eukaryota</taxon>
        <taxon>Metazoa</taxon>
        <taxon>Ecdysozoa</taxon>
        <taxon>Arthropoda</taxon>
        <taxon>Hexapoda</taxon>
        <taxon>Insecta</taxon>
        <taxon>Pterygota</taxon>
        <taxon>Neoptera</taxon>
        <taxon>Polyneoptera</taxon>
        <taxon>Dictyoptera</taxon>
        <taxon>Blattodea</taxon>
        <taxon>Blaberoidea</taxon>
        <taxon>Blaberidae</taxon>
        <taxon>Diplopterinae</taxon>
        <taxon>Diploptera</taxon>
    </lineage>
</organism>
<dbReference type="InterPro" id="IPR013088">
    <property type="entry name" value="Znf_NHR/GATA"/>
</dbReference>
<gene>
    <name evidence="11" type="ORF">L9F63_007923</name>
</gene>
<dbReference type="GO" id="GO:0008270">
    <property type="term" value="F:zinc ion binding"/>
    <property type="evidence" value="ECO:0007669"/>
    <property type="project" value="UniProtKB-KW"/>
</dbReference>
<sequence length="114" mass="12225">LCTCCVLLHTIRAMPVSPCVQGVDIAKLIITDSKLGIKSAPVMEQMLDIDMSTGLVVQDKVRSLCLGVELCVVCGDRASGRHYGAISCEGCKGFLNVRLGNSWAINAEETKTVR</sequence>
<evidence type="ECO:0000256" key="5">
    <source>
        <dbReference type="ARBA" id="ARBA00023015"/>
    </source>
</evidence>
<dbReference type="GO" id="GO:0005634">
    <property type="term" value="C:nucleus"/>
    <property type="evidence" value="ECO:0007669"/>
    <property type="project" value="UniProtKB-SubCell"/>
</dbReference>
<evidence type="ECO:0000313" key="12">
    <source>
        <dbReference type="Proteomes" id="UP001233999"/>
    </source>
</evidence>
<dbReference type="Pfam" id="PF00105">
    <property type="entry name" value="zf-C4"/>
    <property type="match status" value="1"/>
</dbReference>
<evidence type="ECO:0000313" key="11">
    <source>
        <dbReference type="EMBL" id="KAJ9574904.1"/>
    </source>
</evidence>
<dbReference type="GO" id="GO:0043565">
    <property type="term" value="F:sequence-specific DNA binding"/>
    <property type="evidence" value="ECO:0007669"/>
    <property type="project" value="InterPro"/>
</dbReference>
<dbReference type="InterPro" id="IPR050200">
    <property type="entry name" value="Nuclear_hormone_rcpt_NR3"/>
</dbReference>
<dbReference type="PROSITE" id="PS51030">
    <property type="entry name" value="NUCLEAR_REC_DBD_2"/>
    <property type="match status" value="1"/>
</dbReference>
<proteinExistence type="predicted"/>
<evidence type="ECO:0000256" key="9">
    <source>
        <dbReference type="ARBA" id="ARBA00023242"/>
    </source>
</evidence>
<keyword evidence="9" id="KW-0539">Nucleus</keyword>
<feature type="non-terminal residue" evidence="11">
    <location>
        <position position="114"/>
    </location>
</feature>
<keyword evidence="5" id="KW-0805">Transcription regulation</keyword>
<evidence type="ECO:0000256" key="1">
    <source>
        <dbReference type="ARBA" id="ARBA00004123"/>
    </source>
</evidence>
<name>A0AAD8E314_DIPPU</name>
<accession>A0AAD8E314</accession>
<dbReference type="AlphaFoldDB" id="A0AAD8E314"/>
<keyword evidence="2" id="KW-0479">Metal-binding</keyword>
<protein>
    <recommendedName>
        <fullName evidence="10">Nuclear receptor domain-containing protein</fullName>
    </recommendedName>
</protein>
<keyword evidence="4" id="KW-0862">Zinc</keyword>
<keyword evidence="7" id="KW-0804">Transcription</keyword>
<keyword evidence="6" id="KW-0238">DNA-binding</keyword>
<evidence type="ECO:0000256" key="4">
    <source>
        <dbReference type="ARBA" id="ARBA00022833"/>
    </source>
</evidence>
<comment type="subcellular location">
    <subcellularLocation>
        <location evidence="1">Nucleus</location>
    </subcellularLocation>
</comment>
<dbReference type="PANTHER" id="PTHR48092">
    <property type="entry name" value="KNIRPS-RELATED PROTEIN-RELATED"/>
    <property type="match status" value="1"/>
</dbReference>
<dbReference type="Gene3D" id="3.30.50.10">
    <property type="entry name" value="Erythroid Transcription Factor GATA-1, subunit A"/>
    <property type="match status" value="1"/>
</dbReference>
<dbReference type="Proteomes" id="UP001233999">
    <property type="component" value="Unassembled WGS sequence"/>
</dbReference>
<evidence type="ECO:0000259" key="10">
    <source>
        <dbReference type="PROSITE" id="PS51030"/>
    </source>
</evidence>
<dbReference type="GO" id="GO:0003700">
    <property type="term" value="F:DNA-binding transcription factor activity"/>
    <property type="evidence" value="ECO:0007669"/>
    <property type="project" value="InterPro"/>
</dbReference>
<comment type="caution">
    <text evidence="11">The sequence shown here is derived from an EMBL/GenBank/DDBJ whole genome shotgun (WGS) entry which is preliminary data.</text>
</comment>
<evidence type="ECO:0000256" key="8">
    <source>
        <dbReference type="ARBA" id="ARBA00023170"/>
    </source>
</evidence>
<dbReference type="InterPro" id="IPR001628">
    <property type="entry name" value="Znf_hrmn_rcpt"/>
</dbReference>
<evidence type="ECO:0000256" key="7">
    <source>
        <dbReference type="ARBA" id="ARBA00023163"/>
    </source>
</evidence>
<dbReference type="SMART" id="SM00399">
    <property type="entry name" value="ZnF_C4"/>
    <property type="match status" value="1"/>
</dbReference>
<evidence type="ECO:0000256" key="6">
    <source>
        <dbReference type="ARBA" id="ARBA00023125"/>
    </source>
</evidence>
<feature type="domain" description="Nuclear receptor" evidence="10">
    <location>
        <begin position="68"/>
        <end position="94"/>
    </location>
</feature>
<keyword evidence="3" id="KW-0863">Zinc-finger</keyword>
<dbReference type="SUPFAM" id="SSF57716">
    <property type="entry name" value="Glucocorticoid receptor-like (DNA-binding domain)"/>
    <property type="match status" value="1"/>
</dbReference>
<dbReference type="EMBL" id="JASPKZ010010253">
    <property type="protein sequence ID" value="KAJ9574904.1"/>
    <property type="molecule type" value="Genomic_DNA"/>
</dbReference>
<reference evidence="11" key="1">
    <citation type="journal article" date="2023" name="IScience">
        <title>Live-bearing cockroach genome reveals convergent evolutionary mechanisms linked to viviparity in insects and beyond.</title>
        <authorList>
            <person name="Fouks B."/>
            <person name="Harrison M.C."/>
            <person name="Mikhailova A.A."/>
            <person name="Marchal E."/>
            <person name="English S."/>
            <person name="Carruthers M."/>
            <person name="Jennings E.C."/>
            <person name="Chiamaka E.L."/>
            <person name="Frigard R.A."/>
            <person name="Pippel M."/>
            <person name="Attardo G.M."/>
            <person name="Benoit J.B."/>
            <person name="Bornberg-Bauer E."/>
            <person name="Tobe S.S."/>
        </authorList>
    </citation>
    <scope>NUCLEOTIDE SEQUENCE</scope>
    <source>
        <strain evidence="11">Stay&amp;Tobe</strain>
    </source>
</reference>
<dbReference type="PRINTS" id="PR00047">
    <property type="entry name" value="STROIDFINGER"/>
</dbReference>
<evidence type="ECO:0000256" key="3">
    <source>
        <dbReference type="ARBA" id="ARBA00022771"/>
    </source>
</evidence>
<evidence type="ECO:0000256" key="2">
    <source>
        <dbReference type="ARBA" id="ARBA00022723"/>
    </source>
</evidence>
<keyword evidence="8" id="KW-0675">Receptor</keyword>
<reference evidence="11" key="2">
    <citation type="submission" date="2023-05" db="EMBL/GenBank/DDBJ databases">
        <authorList>
            <person name="Fouks B."/>
        </authorList>
    </citation>
    <scope>NUCLEOTIDE SEQUENCE</scope>
    <source>
        <strain evidence="11">Stay&amp;Tobe</strain>
        <tissue evidence="11">Testes</tissue>
    </source>
</reference>